<dbReference type="Proteomes" id="UP001221597">
    <property type="component" value="Plasmid unnamed"/>
</dbReference>
<protein>
    <submittedName>
        <fullName evidence="1">Uncharacterized protein</fullName>
    </submittedName>
</protein>
<keyword evidence="2" id="KW-1185">Reference proteome</keyword>
<proteinExistence type="predicted"/>
<name>A0ABY8J685_9BACI</name>
<sequence length="158" mass="18220">MAVKARKTYSLDSELASKFEQICKEKDIPYSTMIERLLEQLITKNDELFVDELYAPRISGMVESAVKKEVDRLAKMVYNNHVDTNAVLIGIPSLYKKIQKGMEESLVNYMNPQLLQDDISPLYAGFVYGEHGVQMINSLRNKSREDIQERKRNSRKGK</sequence>
<evidence type="ECO:0000313" key="1">
    <source>
        <dbReference type="EMBL" id="WFT77112.1"/>
    </source>
</evidence>
<dbReference type="EMBL" id="CP121672">
    <property type="protein sequence ID" value="WFT77112.1"/>
    <property type="molecule type" value="Genomic_DNA"/>
</dbReference>
<gene>
    <name evidence="1" type="ORF">P9989_21510</name>
</gene>
<dbReference type="RefSeq" id="WP_283079048.1">
    <property type="nucleotide sequence ID" value="NZ_CP121672.1"/>
</dbReference>
<reference evidence="1 2" key="1">
    <citation type="submission" date="2023-04" db="EMBL/GenBank/DDBJ databases">
        <title>Genome sequence of Halobacillus naozhouensis KACC 21980.</title>
        <authorList>
            <person name="Kim S."/>
            <person name="Heo J."/>
            <person name="Kwon S.-W."/>
        </authorList>
    </citation>
    <scope>NUCLEOTIDE SEQUENCE [LARGE SCALE GENOMIC DNA]</scope>
    <source>
        <strain evidence="1 2">KCTC 13234</strain>
        <plasmid evidence="1 2">unnamed</plasmid>
    </source>
</reference>
<evidence type="ECO:0000313" key="2">
    <source>
        <dbReference type="Proteomes" id="UP001221597"/>
    </source>
</evidence>
<geneLocation type="plasmid" evidence="1 2">
    <name>unnamed</name>
</geneLocation>
<accession>A0ABY8J685</accession>
<keyword evidence="1" id="KW-0614">Plasmid</keyword>
<organism evidence="1 2">
    <name type="scientific">Halobacillus naozhouensis</name>
    <dbReference type="NCBI Taxonomy" id="554880"/>
    <lineage>
        <taxon>Bacteria</taxon>
        <taxon>Bacillati</taxon>
        <taxon>Bacillota</taxon>
        <taxon>Bacilli</taxon>
        <taxon>Bacillales</taxon>
        <taxon>Bacillaceae</taxon>
        <taxon>Halobacillus</taxon>
    </lineage>
</organism>